<dbReference type="OrthoDB" id="8373739at2"/>
<dbReference type="EMBL" id="JXQV01000030">
    <property type="protein sequence ID" value="KIP99339.1"/>
    <property type="molecule type" value="Genomic_DNA"/>
</dbReference>
<accession>A0A0D0J1I6</accession>
<dbReference type="AlphaFoldDB" id="A0A0D0J1I6"/>
<protein>
    <submittedName>
        <fullName evidence="1">Uncharacterized protein</fullName>
    </submittedName>
</protein>
<evidence type="ECO:0000313" key="2">
    <source>
        <dbReference type="Proteomes" id="UP000035017"/>
    </source>
</evidence>
<name>A0A0D0J1I6_AGRTU</name>
<reference evidence="1 2" key="1">
    <citation type="submission" date="2014-12" db="EMBL/GenBank/DDBJ databases">
        <title>16Stimator: statistical estimation of ribosomal gene copy numbers from draft genome assemblies.</title>
        <authorList>
            <person name="Perisin M.A."/>
            <person name="Vetter M."/>
            <person name="Gilbert J.A."/>
            <person name="Bergelson J."/>
        </authorList>
    </citation>
    <scope>NUCLEOTIDE SEQUENCE [LARGE SCALE GENOMIC DNA]</scope>
    <source>
        <strain evidence="1 2">MEJ076</strain>
    </source>
</reference>
<sequence length="94" mass="10109">MAQVLTVSATTAGYVADSLKSTQRASRKAEIEQAGRELARRTGQVEDSLVSAMSAVVKEPALSLEFLTAGRHQNPQATLEEVIEAYEENKTASD</sequence>
<organism evidence="1 2">
    <name type="scientific">Agrobacterium tumefaciens</name>
    <dbReference type="NCBI Taxonomy" id="358"/>
    <lineage>
        <taxon>Bacteria</taxon>
        <taxon>Pseudomonadati</taxon>
        <taxon>Pseudomonadota</taxon>
        <taxon>Alphaproteobacteria</taxon>
        <taxon>Hyphomicrobiales</taxon>
        <taxon>Rhizobiaceae</taxon>
        <taxon>Rhizobium/Agrobacterium group</taxon>
        <taxon>Agrobacterium</taxon>
        <taxon>Agrobacterium tumefaciens complex</taxon>
    </lineage>
</organism>
<comment type="caution">
    <text evidence="1">The sequence shown here is derived from an EMBL/GenBank/DDBJ whole genome shotgun (WGS) entry which is preliminary data.</text>
</comment>
<dbReference type="Proteomes" id="UP000035017">
    <property type="component" value="Unassembled WGS sequence"/>
</dbReference>
<gene>
    <name evidence="1" type="ORF">RU07_20425</name>
</gene>
<proteinExistence type="predicted"/>
<evidence type="ECO:0000313" key="1">
    <source>
        <dbReference type="EMBL" id="KIP99339.1"/>
    </source>
</evidence>